<sequence length="64" mass="7353">MFDELPNCFGKAGQNDNKLIYAYDVVWLQGYYHKHPPVSPIAKEIARACENEEDNPIIVFAKIK</sequence>
<dbReference type="EMBL" id="AP019736">
    <property type="protein sequence ID" value="BBL07591.1"/>
    <property type="molecule type" value="Genomic_DNA"/>
</dbReference>
<protein>
    <submittedName>
        <fullName evidence="1">Uncharacterized protein</fullName>
    </submittedName>
</protein>
<organism evidence="1 2">
    <name type="scientific">Alistipes dispar</name>
    <dbReference type="NCBI Taxonomy" id="2585119"/>
    <lineage>
        <taxon>Bacteria</taxon>
        <taxon>Pseudomonadati</taxon>
        <taxon>Bacteroidota</taxon>
        <taxon>Bacteroidia</taxon>
        <taxon>Bacteroidales</taxon>
        <taxon>Rikenellaceae</taxon>
        <taxon>Alistipes</taxon>
    </lineage>
</organism>
<dbReference type="AlphaFoldDB" id="A0A4Y1X2T1"/>
<dbReference type="Proteomes" id="UP000319374">
    <property type="component" value="Chromosome"/>
</dbReference>
<gene>
    <name evidence="1" type="ORF">A5CPEGH6_22290</name>
</gene>
<evidence type="ECO:0000313" key="1">
    <source>
        <dbReference type="EMBL" id="BBL07591.1"/>
    </source>
</evidence>
<keyword evidence="2" id="KW-1185">Reference proteome</keyword>
<accession>A0A4Y1X2T1</accession>
<dbReference type="KEGG" id="ada:A5CPEGH6_22290"/>
<proteinExistence type="predicted"/>
<reference evidence="2" key="1">
    <citation type="submission" date="2019-06" db="EMBL/GenBank/DDBJ databases">
        <title>Alistipes onderdonkii subsp. vulgaris subsp. nov., Alistipes dispar sp. nov. and Alistipes communis sp. nov., isolated from human faeces, and creation of Alistipes onderdonkii subsp. onderdonkii subsp. nov.</title>
        <authorList>
            <person name="Sakamoto M."/>
            <person name="Ikeyama N."/>
            <person name="Ogata Y."/>
            <person name="Suda W."/>
            <person name="Iino T."/>
            <person name="Hattori M."/>
            <person name="Ohkuma M."/>
        </authorList>
    </citation>
    <scope>NUCLEOTIDE SEQUENCE [LARGE SCALE GENOMIC DNA]</scope>
    <source>
        <strain evidence="2">5CPEGH6</strain>
    </source>
</reference>
<name>A0A4Y1X2T1_9BACT</name>
<evidence type="ECO:0000313" key="2">
    <source>
        <dbReference type="Proteomes" id="UP000319374"/>
    </source>
</evidence>